<dbReference type="Proteomes" id="UP000221980">
    <property type="component" value="Unassembled WGS sequence"/>
</dbReference>
<reference evidence="1 2" key="1">
    <citation type="journal article" date="2017" name="Nat. Microbiol.">
        <title>Natural product diversity associated with the nematode symbionts Photorhabdus and Xenorhabdus.</title>
        <authorList>
            <person name="Tobias N.J."/>
            <person name="Wolff H."/>
            <person name="Djahanschiri B."/>
            <person name="Grundmann F."/>
            <person name="Kronenwerth M."/>
            <person name="Shi Y.M."/>
            <person name="Simonyi S."/>
            <person name="Grun P."/>
            <person name="Shapiro-Ilan D."/>
            <person name="Pidot S.J."/>
            <person name="Stinear T.P."/>
            <person name="Ebersberger I."/>
            <person name="Bode H.B."/>
        </authorList>
    </citation>
    <scope>NUCLEOTIDE SEQUENCE [LARGE SCALE GENOMIC DNA]</scope>
    <source>
        <strain evidence="1 2">DSM 17902</strain>
    </source>
</reference>
<dbReference type="AlphaFoldDB" id="A0A2D0JKQ6"/>
<sequence length="75" mass="7862">MGIGGQCAFTNLSEQFCHVVALVGLDTQGQSVGEKANQTFQFAACTVGNGSTDDNIILTTETGKDNSPSREQGHK</sequence>
<comment type="caution">
    <text evidence="1">The sequence shown here is derived from an EMBL/GenBank/DDBJ whole genome shotgun (WGS) entry which is preliminary data.</text>
</comment>
<name>A0A2D0JKQ6_9GAMM</name>
<evidence type="ECO:0000313" key="1">
    <source>
        <dbReference type="EMBL" id="PHM46883.1"/>
    </source>
</evidence>
<protein>
    <submittedName>
        <fullName evidence="1">Uncharacterized protein</fullName>
    </submittedName>
</protein>
<dbReference type="EMBL" id="NITZ01000027">
    <property type="protein sequence ID" value="PHM46883.1"/>
    <property type="molecule type" value="Genomic_DNA"/>
</dbReference>
<evidence type="ECO:0000313" key="2">
    <source>
        <dbReference type="Proteomes" id="UP000221980"/>
    </source>
</evidence>
<organism evidence="1 2">
    <name type="scientific">Xenorhabdus miraniensis</name>
    <dbReference type="NCBI Taxonomy" id="351674"/>
    <lineage>
        <taxon>Bacteria</taxon>
        <taxon>Pseudomonadati</taxon>
        <taxon>Pseudomonadota</taxon>
        <taxon>Gammaproteobacteria</taxon>
        <taxon>Enterobacterales</taxon>
        <taxon>Morganellaceae</taxon>
        <taxon>Xenorhabdus</taxon>
    </lineage>
</organism>
<keyword evidence="2" id="KW-1185">Reference proteome</keyword>
<proteinExistence type="predicted"/>
<accession>A0A2D0JKQ6</accession>
<gene>
    <name evidence="1" type="ORF">Xmir_03805</name>
</gene>